<sequence>MKNLKLKSALLSSAAAIAVAATFATSGSIAGNLANELSAVENLVNDVTSNAKKAGGTNPNSLKTKTPIKHLVIVFDENRSFDHYFGTYPNAINPEGEPVFEPARNTPRDTNNLLSSPALLDSNPNLNATNGAGAVNPFRLDRTQADSADQSHNYTKEQLAFDGGKNDLFPLDVGKGSAGGAGAFGTTGQVMGYFDGNTVTALWNYAQNFAMSDNAYTDTYGPSTPGLLNMWAGQTNGAVFTAPAGAKFFDGTAVPPVGSAAFTTAILAEGDAVPSPDGSLTLIQDIDPTFDVCSGPATNLTVGMTSKNVGDLLNAANIPWGSFVGGFNLQTINANGSTGCKFGNPGQTGGRSNISSVTGRTVSDYVQHHIWFQYFQSTANPNHLRPTSPKAIGHTVVPGTNKVDPANHAYDLEDFFAAVGSGNFPAVSFIKQSAFQDGHPGNSNALDEQAGLVNLINFLQEQPDWESTAVIFTYDDSDGQYDHVAPAIKSASFSAADAANGTGNCGVPGTAEPTGLSGQQVAGRCGPGFRIPFLVISPFAQKNHVSHTQITQASVTQFIEDNWLNGERLGGGSFDATTGSIMDMFDFTQKKSVKLILDPTSGTVDSKSKVNN</sequence>
<dbReference type="AlphaFoldDB" id="A0A1M7UKS3"/>
<accession>A0A1M7UKS3</accession>
<name>A0A1M7UKS3_9BRAD</name>
<proteinExistence type="predicted"/>
<dbReference type="InterPro" id="IPR007312">
    <property type="entry name" value="Phosphoesterase"/>
</dbReference>
<dbReference type="GO" id="GO:0042578">
    <property type="term" value="F:phosphoric ester hydrolase activity"/>
    <property type="evidence" value="ECO:0007669"/>
    <property type="project" value="UniProtKB-ARBA"/>
</dbReference>
<keyword evidence="1" id="KW-0378">Hydrolase</keyword>
<evidence type="ECO:0000313" key="4">
    <source>
        <dbReference type="Proteomes" id="UP000184096"/>
    </source>
</evidence>
<dbReference type="PANTHER" id="PTHR31956:SF1">
    <property type="entry name" value="NON-SPECIFIC PHOSPHOLIPASE C1"/>
    <property type="match status" value="1"/>
</dbReference>
<dbReference type="EMBL" id="LT670849">
    <property type="protein sequence ID" value="SHN83505.1"/>
    <property type="molecule type" value="Genomic_DNA"/>
</dbReference>
<protein>
    <submittedName>
        <fullName evidence="3">Phospholipase C</fullName>
    </submittedName>
</protein>
<keyword evidence="4" id="KW-1185">Reference proteome</keyword>
<dbReference type="CDD" id="cd16013">
    <property type="entry name" value="AcpA"/>
    <property type="match status" value="1"/>
</dbReference>
<dbReference type="Pfam" id="PF04185">
    <property type="entry name" value="Phosphoesterase"/>
    <property type="match status" value="1"/>
</dbReference>
<reference evidence="4" key="1">
    <citation type="submission" date="2016-11" db="EMBL/GenBank/DDBJ databases">
        <authorList>
            <person name="Varghese N."/>
            <person name="Submissions S."/>
        </authorList>
    </citation>
    <scope>NUCLEOTIDE SEQUENCE [LARGE SCALE GENOMIC DNA]</scope>
    <source>
        <strain evidence="4">GAS401</strain>
    </source>
</reference>
<organism evidence="3 4">
    <name type="scientific">Bradyrhizobium erythrophlei</name>
    <dbReference type="NCBI Taxonomy" id="1437360"/>
    <lineage>
        <taxon>Bacteria</taxon>
        <taxon>Pseudomonadati</taxon>
        <taxon>Pseudomonadota</taxon>
        <taxon>Alphaproteobacteria</taxon>
        <taxon>Hyphomicrobiales</taxon>
        <taxon>Nitrobacteraceae</taxon>
        <taxon>Bradyrhizobium</taxon>
    </lineage>
</organism>
<evidence type="ECO:0000256" key="2">
    <source>
        <dbReference type="SAM" id="SignalP"/>
    </source>
</evidence>
<evidence type="ECO:0000313" key="3">
    <source>
        <dbReference type="EMBL" id="SHN83505.1"/>
    </source>
</evidence>
<keyword evidence="2" id="KW-0732">Signal</keyword>
<dbReference type="Proteomes" id="UP000184096">
    <property type="component" value="Chromosome I"/>
</dbReference>
<dbReference type="PANTHER" id="PTHR31956">
    <property type="entry name" value="NON-SPECIFIC PHOSPHOLIPASE C4-RELATED"/>
    <property type="match status" value="1"/>
</dbReference>
<feature type="signal peptide" evidence="2">
    <location>
        <begin position="1"/>
        <end position="20"/>
    </location>
</feature>
<evidence type="ECO:0000256" key="1">
    <source>
        <dbReference type="ARBA" id="ARBA00022801"/>
    </source>
</evidence>
<dbReference type="Gene3D" id="3.40.720.10">
    <property type="entry name" value="Alkaline Phosphatase, subunit A"/>
    <property type="match status" value="2"/>
</dbReference>
<dbReference type="OrthoDB" id="9770871at2"/>
<gene>
    <name evidence="3" type="ORF">SAMN05444170_5529</name>
</gene>
<dbReference type="RefSeq" id="WP_083587783.1">
    <property type="nucleotide sequence ID" value="NZ_LT670849.1"/>
</dbReference>
<feature type="chain" id="PRO_5012184391" evidence="2">
    <location>
        <begin position="21"/>
        <end position="612"/>
    </location>
</feature>
<dbReference type="InterPro" id="IPR017850">
    <property type="entry name" value="Alkaline_phosphatase_core_sf"/>
</dbReference>